<dbReference type="AlphaFoldDB" id="A0AA42DJQ6"/>
<dbReference type="Proteomes" id="UP001169242">
    <property type="component" value="Unassembled WGS sequence"/>
</dbReference>
<evidence type="ECO:0000313" key="2">
    <source>
        <dbReference type="Proteomes" id="UP001169242"/>
    </source>
</evidence>
<sequence>MIKLTANGILESITWKDTTIQFREDGYRGPALLIWPHQKESEPTYIIVNKVSDYKFVGKYGKVDVELSYVEENEGVEIKVALTNKGEEIFAPKKCELRLGIDTYMVGYPEWNDKFFCTMLRTEKTHTWGYMRTPAGKVVAIATKGPVASWHHCYSRADYGGSTTDTGHRIYTMSLDLLNKGPLPKRHPQDLDHLEPGETKVFEVLLKLVESEVEIKPVVEAYTQAVLPTMDKYTYEYGEKPSISCKGEVTYTSPSGKIYTKEQMEALNEYGVWQVVASYNDKVSEALIYVRKPWSYYLYEARKATLKYEQKAGTHTEGWYGFFSSFLARKYQADTTLDKQLEEKFEEVFRVMHDMEQMVPVGAAEPGRIQNTALMISLLTDAYEATQNIMYLERGARLAEHVMKYQSADGAYRCGYGVHYTCVIYIAKSLIELYQVERQIKEDYWQDLADKHYISIKRAIDELRDSRDDIQTEGEMTFEDGMISCSSLQLGLFALMQEDQKARAGYEEAARYMLEKHKCLELQQIPDCRMRGATLRFWETMYDVMIPQNMMTSPHGWTSWKTYATYYLYRLTGDKAYLKDTMDTLGASMQVIDIETGELRWAFIVDPYVEAQIFVPNEEVPGQGKLVSKVVGEEYISMVSDWWKCDQEQVTHCYAFPNRGEQEGRYKGGACDNDVHEHFKCLEEVALTKAYVHQDQEELLNYNCKVAQTAEGMFITPSEDLVEEIVISINGPCTVHIEGWDKTQYLEAGMHSILR</sequence>
<dbReference type="RefSeq" id="WP_271010848.1">
    <property type="nucleotide sequence ID" value="NZ_JAQIFT010000008.1"/>
</dbReference>
<proteinExistence type="predicted"/>
<evidence type="ECO:0000313" key="1">
    <source>
        <dbReference type="EMBL" id="MDA3730120.1"/>
    </source>
</evidence>
<accession>A0AA42DJQ6</accession>
<protein>
    <submittedName>
        <fullName evidence="1">Uncharacterized protein</fullName>
    </submittedName>
</protein>
<dbReference type="SUPFAM" id="SSF48208">
    <property type="entry name" value="Six-hairpin glycosidases"/>
    <property type="match status" value="1"/>
</dbReference>
<name>A0AA42DJQ6_9FIRM</name>
<gene>
    <name evidence="1" type="ORF">PBV87_01145</name>
</gene>
<organism evidence="1 2">
    <name type="scientific">Holtiella tumoricola</name>
    <dbReference type="NCBI Taxonomy" id="3018743"/>
    <lineage>
        <taxon>Bacteria</taxon>
        <taxon>Bacillati</taxon>
        <taxon>Bacillota</taxon>
        <taxon>Clostridia</taxon>
        <taxon>Lachnospirales</taxon>
        <taxon>Cellulosilyticaceae</taxon>
        <taxon>Holtiella</taxon>
    </lineage>
</organism>
<reference evidence="1" key="1">
    <citation type="journal article" date="2023" name="Int. J. Syst. Evol. Microbiol.">
        <title>&lt;i&gt;Holtiella tumoricola&lt;/i&gt; gen. nov. sp. nov., isolated from a human clinical sample.</title>
        <authorList>
            <person name="Allen-Vercoe E."/>
            <person name="Daigneault M.C."/>
            <person name="Vancuren S.J."/>
            <person name="Cochrane K."/>
            <person name="O'Neal L.L."/>
            <person name="Sankaranarayanan K."/>
            <person name="Lawson P.A."/>
        </authorList>
    </citation>
    <scope>NUCLEOTIDE SEQUENCE</scope>
    <source>
        <strain evidence="1">CC70A</strain>
    </source>
</reference>
<keyword evidence="2" id="KW-1185">Reference proteome</keyword>
<comment type="caution">
    <text evidence="1">The sequence shown here is derived from an EMBL/GenBank/DDBJ whole genome shotgun (WGS) entry which is preliminary data.</text>
</comment>
<dbReference type="GO" id="GO:0005975">
    <property type="term" value="P:carbohydrate metabolic process"/>
    <property type="evidence" value="ECO:0007669"/>
    <property type="project" value="InterPro"/>
</dbReference>
<dbReference type="EMBL" id="JAQIFT010000008">
    <property type="protein sequence ID" value="MDA3730120.1"/>
    <property type="molecule type" value="Genomic_DNA"/>
</dbReference>
<dbReference type="InterPro" id="IPR008928">
    <property type="entry name" value="6-hairpin_glycosidase_sf"/>
</dbReference>